<comment type="subunit">
    <text evidence="16">Composed of two chains; the small (or glutamine) chain promotes the hydrolysis of glutamine to ammonia, which is used by the large (or ammonia) chain to synthesize carbamoyl phosphate. Tetramer of heterodimers (alpha,beta)4.</text>
</comment>
<feature type="binding site" evidence="16">
    <location>
        <position position="300"/>
    </location>
    <ligand>
        <name>Mn(2+)</name>
        <dbReference type="ChEBI" id="CHEBI:29035"/>
        <label>2</label>
    </ligand>
</feature>
<keyword evidence="13" id="KW-0464">Manganese</keyword>
<dbReference type="PROSITE" id="PS51855">
    <property type="entry name" value="MGS"/>
    <property type="match status" value="1"/>
</dbReference>
<evidence type="ECO:0000256" key="10">
    <source>
        <dbReference type="ARBA" id="ARBA00022840"/>
    </source>
</evidence>
<feature type="region of interest" description="Oligomerization domain" evidence="16">
    <location>
        <begin position="402"/>
        <end position="551"/>
    </location>
</feature>
<reference evidence="19" key="1">
    <citation type="journal article" date="2021" name="PeerJ">
        <title>Extensive microbial diversity within the chicken gut microbiome revealed by metagenomics and culture.</title>
        <authorList>
            <person name="Gilroy R."/>
            <person name="Ravi A."/>
            <person name="Getino M."/>
            <person name="Pursley I."/>
            <person name="Horton D.L."/>
            <person name="Alikhan N.F."/>
            <person name="Baker D."/>
            <person name="Gharbi K."/>
            <person name="Hall N."/>
            <person name="Watson M."/>
            <person name="Adriaenssens E.M."/>
            <person name="Foster-Nyarko E."/>
            <person name="Jarju S."/>
            <person name="Secka A."/>
            <person name="Antonio M."/>
            <person name="Oren A."/>
            <person name="Chaudhuri R.R."/>
            <person name="La Ragione R."/>
            <person name="Hildebrand F."/>
            <person name="Pallen M.J."/>
        </authorList>
    </citation>
    <scope>NUCLEOTIDE SEQUENCE</scope>
    <source>
        <strain evidence="19">CHK180-15479</strain>
    </source>
</reference>
<feature type="binding site" evidence="16">
    <location>
        <position position="838"/>
    </location>
    <ligand>
        <name>Mg(2+)</name>
        <dbReference type="ChEBI" id="CHEBI:18420"/>
        <label>4</label>
    </ligand>
</feature>
<dbReference type="HAMAP" id="MF_01210_B">
    <property type="entry name" value="CPSase_L_chain_B"/>
    <property type="match status" value="1"/>
</dbReference>
<dbReference type="InterPro" id="IPR005479">
    <property type="entry name" value="CPAse_ATP-bd"/>
</dbReference>
<feature type="binding site" evidence="16">
    <location>
        <position position="298"/>
    </location>
    <ligand>
        <name>Mg(2+)</name>
        <dbReference type="ChEBI" id="CHEBI:18420"/>
        <label>2</label>
    </ligand>
</feature>
<dbReference type="PROSITE" id="PS00866">
    <property type="entry name" value="CPSASE_1"/>
    <property type="match status" value="2"/>
</dbReference>
<dbReference type="EMBL" id="DWWT01000002">
    <property type="protein sequence ID" value="HJC04647.1"/>
    <property type="molecule type" value="Genomic_DNA"/>
</dbReference>
<feature type="binding site" evidence="16">
    <location>
        <position position="758"/>
    </location>
    <ligand>
        <name>ATP</name>
        <dbReference type="ChEBI" id="CHEBI:30616"/>
        <label>2</label>
    </ligand>
</feature>
<feature type="binding site" evidence="16">
    <location>
        <position position="284"/>
    </location>
    <ligand>
        <name>ATP</name>
        <dbReference type="ChEBI" id="CHEBI:30616"/>
        <label>1</label>
    </ligand>
</feature>
<evidence type="ECO:0000256" key="8">
    <source>
        <dbReference type="ARBA" id="ARBA00022737"/>
    </source>
</evidence>
<keyword evidence="4 16" id="KW-0055">Arginine biosynthesis</keyword>
<dbReference type="Proteomes" id="UP000823910">
    <property type="component" value="Unassembled WGS sequence"/>
</dbReference>
<dbReference type="InterPro" id="IPR013815">
    <property type="entry name" value="ATP_grasp_subdomain_1"/>
</dbReference>
<feature type="region of interest" description="Carboxyphosphate synthetic domain" evidence="16">
    <location>
        <begin position="1"/>
        <end position="401"/>
    </location>
</feature>
<name>A0A9D2MXK0_9FIRM</name>
<dbReference type="Pfam" id="PF02787">
    <property type="entry name" value="CPSase_L_D3"/>
    <property type="match status" value="1"/>
</dbReference>
<feature type="binding site" evidence="16">
    <location>
        <position position="783"/>
    </location>
    <ligand>
        <name>ATP</name>
        <dbReference type="ChEBI" id="CHEBI:30616"/>
        <label>2</label>
    </ligand>
</feature>
<comment type="pathway">
    <text evidence="2 16">Amino-acid biosynthesis; L-arginine biosynthesis; carbamoyl phosphate from bicarbonate: step 1/1.</text>
</comment>
<dbReference type="Gene3D" id="3.40.50.1380">
    <property type="entry name" value="Methylglyoxal synthase-like domain"/>
    <property type="match status" value="1"/>
</dbReference>
<feature type="binding site" evidence="16">
    <location>
        <position position="300"/>
    </location>
    <ligand>
        <name>Mg(2+)</name>
        <dbReference type="ChEBI" id="CHEBI:18420"/>
        <label>2</label>
    </ligand>
</feature>
<dbReference type="PANTHER" id="PTHR11405:SF53">
    <property type="entry name" value="CARBAMOYL-PHOSPHATE SYNTHASE [AMMONIA], MITOCHONDRIAL"/>
    <property type="match status" value="1"/>
</dbReference>
<feature type="binding site" evidence="16">
    <location>
        <position position="284"/>
    </location>
    <ligand>
        <name>Mg(2+)</name>
        <dbReference type="ChEBI" id="CHEBI:18420"/>
        <label>1</label>
    </ligand>
</feature>
<dbReference type="FunFam" id="3.30.470.20:FF:000001">
    <property type="entry name" value="Carbamoyl-phosphate synthase large chain"/>
    <property type="match status" value="1"/>
</dbReference>
<dbReference type="FunFam" id="1.10.1030.10:FF:000002">
    <property type="entry name" value="Carbamoyl-phosphate synthase large chain"/>
    <property type="match status" value="1"/>
</dbReference>
<comment type="caution">
    <text evidence="19">The sequence shown here is derived from an EMBL/GenBank/DDBJ whole genome shotgun (WGS) entry which is preliminary data.</text>
</comment>
<comment type="similarity">
    <text evidence="3 16">Belongs to the CarB family.</text>
</comment>
<proteinExistence type="inferred from homology"/>
<dbReference type="InterPro" id="IPR006275">
    <property type="entry name" value="CPSase_lsu"/>
</dbReference>
<dbReference type="GO" id="GO:0046872">
    <property type="term" value="F:metal ion binding"/>
    <property type="evidence" value="ECO:0007669"/>
    <property type="project" value="UniProtKB-KW"/>
</dbReference>
<feature type="binding site" evidence="16">
    <location>
        <position position="838"/>
    </location>
    <ligand>
        <name>Mn(2+)</name>
        <dbReference type="ChEBI" id="CHEBI:29035"/>
        <label>3</label>
    </ligand>
</feature>
<dbReference type="InterPro" id="IPR016185">
    <property type="entry name" value="PreATP-grasp_dom_sf"/>
</dbReference>
<dbReference type="InterPro" id="IPR011607">
    <property type="entry name" value="MGS-like_dom"/>
</dbReference>
<dbReference type="InterPro" id="IPR036914">
    <property type="entry name" value="MGS-like_dom_sf"/>
</dbReference>
<feature type="region of interest" description="Allosteric domain" evidence="16">
    <location>
        <begin position="936"/>
        <end position="1072"/>
    </location>
</feature>
<feature type="binding site" evidence="16">
    <location>
        <position position="838"/>
    </location>
    <ligand>
        <name>ATP</name>
        <dbReference type="ChEBI" id="CHEBI:30616"/>
        <label>2</label>
    </ligand>
</feature>
<evidence type="ECO:0000256" key="4">
    <source>
        <dbReference type="ARBA" id="ARBA00022571"/>
    </source>
</evidence>
<evidence type="ECO:0000256" key="12">
    <source>
        <dbReference type="ARBA" id="ARBA00022975"/>
    </source>
</evidence>
<evidence type="ECO:0000256" key="9">
    <source>
        <dbReference type="ARBA" id="ARBA00022741"/>
    </source>
</evidence>
<dbReference type="GO" id="GO:0006541">
    <property type="term" value="P:glutamine metabolic process"/>
    <property type="evidence" value="ECO:0007669"/>
    <property type="project" value="TreeGrafter"/>
</dbReference>
<comment type="catalytic activity">
    <reaction evidence="14 16">
        <text>hydrogencarbonate + NH4(+) + 2 ATP = carbamoyl phosphate + 2 ADP + phosphate + 2 H(+)</text>
        <dbReference type="Rhea" id="RHEA:18029"/>
        <dbReference type="ChEBI" id="CHEBI:15378"/>
        <dbReference type="ChEBI" id="CHEBI:17544"/>
        <dbReference type="ChEBI" id="CHEBI:28938"/>
        <dbReference type="ChEBI" id="CHEBI:30616"/>
        <dbReference type="ChEBI" id="CHEBI:43474"/>
        <dbReference type="ChEBI" id="CHEBI:58228"/>
        <dbReference type="ChEBI" id="CHEBI:456216"/>
        <dbReference type="EC" id="6.3.4.16"/>
    </reaction>
</comment>
<dbReference type="Pfam" id="PF25596">
    <property type="entry name" value="CPSase_L_D1"/>
    <property type="match status" value="2"/>
</dbReference>
<dbReference type="InterPro" id="IPR011761">
    <property type="entry name" value="ATP-grasp"/>
</dbReference>
<feature type="binding site" evidence="16">
    <location>
        <position position="208"/>
    </location>
    <ligand>
        <name>ATP</name>
        <dbReference type="ChEBI" id="CHEBI:30616"/>
        <label>1</label>
    </ligand>
</feature>
<evidence type="ECO:0000256" key="14">
    <source>
        <dbReference type="ARBA" id="ARBA00047359"/>
    </source>
</evidence>
<dbReference type="PRINTS" id="PR00098">
    <property type="entry name" value="CPSASE"/>
</dbReference>
<feature type="binding site" evidence="16">
    <location>
        <position position="786"/>
    </location>
    <ligand>
        <name>ATP</name>
        <dbReference type="ChEBI" id="CHEBI:30616"/>
        <label>2</label>
    </ligand>
</feature>
<evidence type="ECO:0000313" key="20">
    <source>
        <dbReference type="Proteomes" id="UP000823910"/>
    </source>
</evidence>
<feature type="binding site" evidence="16">
    <location>
        <position position="784"/>
    </location>
    <ligand>
        <name>ATP</name>
        <dbReference type="ChEBI" id="CHEBI:30616"/>
        <label>2</label>
    </ligand>
</feature>
<feature type="binding site" evidence="16">
    <location>
        <position position="754"/>
    </location>
    <ligand>
        <name>ATP</name>
        <dbReference type="ChEBI" id="CHEBI:30616"/>
        <label>2</label>
    </ligand>
</feature>
<dbReference type="GO" id="GO:0006526">
    <property type="term" value="P:L-arginine biosynthetic process"/>
    <property type="evidence" value="ECO:0007669"/>
    <property type="project" value="UniProtKB-UniRule"/>
</dbReference>
<comment type="domain">
    <text evidence="16">The large subunit is composed of 2 ATP-grasp domains that are involved in binding the 2 ATP molecules needed for carbamoyl phosphate synthesis. The N-terminal ATP-grasp domain (referred to as the carboxyphosphate synthetic component) catalyzes the ATP-dependent phosphorylation of hydrogencarbonate to carboxyphosphate and the subsequent nucleophilic attack by ammonia to form a carbamate intermediate. The C-terminal ATP-grasp domain (referred to as the carbamoyl phosphate synthetic component) then catalyzes the phosphorylation of carbamate with the second ATP to form the end product carbamoyl phosphate. The reactive and unstable enzyme intermediates are sequentially channeled from one active site to the next through the interior of the protein over a distance of at least 96 A.</text>
</comment>
<sequence length="1072" mass="117808">MPKNPDIKKVLVLGSGPIVIGQAAEFDYAGTQACRSLKEEGIEVVLLNSNPATIMTDKDIADRVYIEPLTVEVVEQLILKEKPDSILPTLGGQAGLNLAMELEDAGFLKEHNVRLIGTTALTIKKAEDREMFKETMEKIGEPVAPSDIVENVEQGLEIAAKIGYPVVLRPAYTLGGSGGGIAHNPEECALILENGLRLSRVGQVLVERCIAGWKEIEYEVMRDGAGNVITVCNMENIDPVGVHTGDSIVVAPSQTLGDKEYQMLRTSALNIISELGITGGCNVQYALHPDSFEYCVIEVNPRVSRSSALASKATGYPIAKVAAKIALGYTLDEIKNAVTQKTYASFEPMLDYCVVKMPRLPFDKFISAKRTLGTQMKATGEVMSICTNFEGALMKAIRSLEQHVDCLLSYDFSGLTEEELRQELNRVDDMRIWRIAEALRRGISYEDIHAATMIDFWFIDKLAILVEMENSLKAVKAGEKELTAELLAEAKRIEFPDNVIARLTGISQEEIKKQRYDNNIRAAYKMVDTCAAEFKAETPYYYSCFGSINEAEKTEGRKKVLVLGSGPIRIGQGIEFDFCSVHSTWAFSKEGYETIIINNNPETVSTDFDIADKLYFEPLTPEDVESIVDVEKPDGAVVQFGGQTAIKLTEALMKMGVPILGTAAEDVDAAEDRERFDAILEQCGIPRPAGHTVFTAEEAKRAAAQLGYPVLVRPSYVLGGQGMQIAINDEDIDEFIGIINQIAQEHPILVDKYIMGKEIEVDAICDGKDILIPGIMQHIERTGIHSGDSISVYPAQDLTEGNVKTIVDYTEKLAQALHVKGMINIQFIVDGDDVYIIEVNPRSSRTVPYISKVTGIPIVPLATQIICGKTIRELGYTPGLQPKADYIAIKMPVFSFEKIRGADISLGPEMKSTGECLGIAKTFNEALYKAFEGAGIRLPKYKNMIMTVRHSDQEEAVDIARRFAAVGYKIFATRGTARTLASHGVKAFEIRKIEQESPNILDLVLGHQIDLIIDIPAQGAERSHDGFIIRRNAIETGVHVLTSLDTARALVTSLENRARELTLIDIATVKNA</sequence>
<gene>
    <name evidence="16 19" type="primary">carB</name>
    <name evidence="19" type="ORF">H9704_00555</name>
</gene>
<keyword evidence="8 16" id="KW-0677">Repeat</keyword>
<dbReference type="InterPro" id="IPR036897">
    <property type="entry name" value="CarbamoylP_synth_lsu_oligo_sf"/>
</dbReference>
<feature type="binding site" evidence="16">
    <location>
        <position position="840"/>
    </location>
    <ligand>
        <name>Mn(2+)</name>
        <dbReference type="ChEBI" id="CHEBI:29035"/>
        <label>4</label>
    </ligand>
</feature>
<feature type="domain" description="ATP-grasp" evidence="17">
    <location>
        <begin position="677"/>
        <end position="867"/>
    </location>
</feature>
<organism evidence="19 20">
    <name type="scientific">Candidatus Enterocloster excrementipullorum</name>
    <dbReference type="NCBI Taxonomy" id="2838559"/>
    <lineage>
        <taxon>Bacteria</taxon>
        <taxon>Bacillati</taxon>
        <taxon>Bacillota</taxon>
        <taxon>Clostridia</taxon>
        <taxon>Lachnospirales</taxon>
        <taxon>Lachnospiraceae</taxon>
        <taxon>Enterocloster</taxon>
    </lineage>
</organism>
<feature type="binding site" evidence="16">
    <location>
        <position position="752"/>
    </location>
    <ligand>
        <name>ATP</name>
        <dbReference type="ChEBI" id="CHEBI:30616"/>
        <label>2</label>
    </ligand>
</feature>
<dbReference type="AlphaFoldDB" id="A0A9D2MXK0"/>
<feature type="binding site" evidence="16">
    <location>
        <position position="241"/>
    </location>
    <ligand>
        <name>ATP</name>
        <dbReference type="ChEBI" id="CHEBI:30616"/>
        <label>1</label>
    </ligand>
</feature>
<dbReference type="Pfam" id="PF02786">
    <property type="entry name" value="CPSase_L_D2"/>
    <property type="match status" value="2"/>
</dbReference>
<evidence type="ECO:0000256" key="5">
    <source>
        <dbReference type="ARBA" id="ARBA00022598"/>
    </source>
</evidence>
<dbReference type="GO" id="GO:0004087">
    <property type="term" value="F:carbamoyl-phosphate synthase (ammonia) activity"/>
    <property type="evidence" value="ECO:0007669"/>
    <property type="project" value="UniProtKB-EC"/>
</dbReference>
<dbReference type="InterPro" id="IPR005483">
    <property type="entry name" value="CPSase_dom"/>
</dbReference>
<dbReference type="Gene3D" id="3.40.50.20">
    <property type="match status" value="2"/>
</dbReference>
<evidence type="ECO:0000256" key="15">
    <source>
        <dbReference type="ARBA" id="ARBA00048816"/>
    </source>
</evidence>
<evidence type="ECO:0000256" key="2">
    <source>
        <dbReference type="ARBA" id="ARBA00005077"/>
    </source>
</evidence>
<dbReference type="GO" id="GO:0044205">
    <property type="term" value="P:'de novo' UMP biosynthetic process"/>
    <property type="evidence" value="ECO:0007669"/>
    <property type="project" value="UniProtKB-UniRule"/>
</dbReference>
<dbReference type="PROSITE" id="PS00867">
    <property type="entry name" value="CPSASE_2"/>
    <property type="match status" value="2"/>
</dbReference>
<keyword evidence="7" id="KW-0479">Metal-binding</keyword>
<feature type="binding site" evidence="16">
    <location>
        <position position="298"/>
    </location>
    <ligand>
        <name>Mn(2+)</name>
        <dbReference type="ChEBI" id="CHEBI:29035"/>
        <label>1</label>
    </ligand>
</feature>
<evidence type="ECO:0000256" key="3">
    <source>
        <dbReference type="ARBA" id="ARBA00009799"/>
    </source>
</evidence>
<dbReference type="FunFam" id="3.40.50.20:FF:000001">
    <property type="entry name" value="Carbamoyl-phosphate synthase large chain"/>
    <property type="match status" value="2"/>
</dbReference>
<comment type="caution">
    <text evidence="16">Lacks conserved residue(s) required for the propagation of feature annotation.</text>
</comment>
<feature type="binding site" evidence="16">
    <location>
        <position position="298"/>
    </location>
    <ligand>
        <name>Mn(2+)</name>
        <dbReference type="ChEBI" id="CHEBI:29035"/>
        <label>2</label>
    </ligand>
</feature>
<feature type="domain" description="MGS-like" evidence="18">
    <location>
        <begin position="936"/>
        <end position="1072"/>
    </location>
</feature>
<feature type="binding site" evidence="16">
    <location>
        <position position="785"/>
    </location>
    <ligand>
        <name>ATP</name>
        <dbReference type="ChEBI" id="CHEBI:30616"/>
        <label>2</label>
    </ligand>
</feature>
<keyword evidence="9 16" id="KW-0547">Nucleotide-binding</keyword>
<keyword evidence="5 16" id="KW-0436">Ligase</keyword>
<reference evidence="19" key="2">
    <citation type="submission" date="2021-04" db="EMBL/GenBank/DDBJ databases">
        <authorList>
            <person name="Gilroy R."/>
        </authorList>
    </citation>
    <scope>NUCLEOTIDE SEQUENCE</scope>
    <source>
        <strain evidence="19">CHK180-15479</strain>
    </source>
</reference>
<dbReference type="InterPro" id="IPR033937">
    <property type="entry name" value="MGS_CPS_CarB"/>
</dbReference>
<dbReference type="SMART" id="SM00851">
    <property type="entry name" value="MGS"/>
    <property type="match status" value="1"/>
</dbReference>
<dbReference type="NCBIfam" id="NF009455">
    <property type="entry name" value="PRK12815.1"/>
    <property type="match status" value="1"/>
</dbReference>
<dbReference type="SMART" id="SM01209">
    <property type="entry name" value="GARS_A"/>
    <property type="match status" value="1"/>
</dbReference>
<dbReference type="Gene3D" id="3.30.1490.20">
    <property type="entry name" value="ATP-grasp fold, A domain"/>
    <property type="match status" value="1"/>
</dbReference>
<evidence type="ECO:0000313" key="19">
    <source>
        <dbReference type="EMBL" id="HJC04647.1"/>
    </source>
</evidence>
<dbReference type="InterPro" id="IPR058047">
    <property type="entry name" value="CPSase_preATP-grasp"/>
</dbReference>
<dbReference type="EC" id="6.3.4.16" evidence="16"/>
<comment type="catalytic activity">
    <reaction evidence="15 16">
        <text>hydrogencarbonate + L-glutamine + 2 ATP + H2O = carbamoyl phosphate + L-glutamate + 2 ADP + phosphate + 2 H(+)</text>
        <dbReference type="Rhea" id="RHEA:18633"/>
        <dbReference type="ChEBI" id="CHEBI:15377"/>
        <dbReference type="ChEBI" id="CHEBI:15378"/>
        <dbReference type="ChEBI" id="CHEBI:17544"/>
        <dbReference type="ChEBI" id="CHEBI:29985"/>
        <dbReference type="ChEBI" id="CHEBI:30616"/>
        <dbReference type="ChEBI" id="CHEBI:43474"/>
        <dbReference type="ChEBI" id="CHEBI:58228"/>
        <dbReference type="ChEBI" id="CHEBI:58359"/>
        <dbReference type="ChEBI" id="CHEBI:456216"/>
        <dbReference type="EC" id="6.3.5.5"/>
    </reaction>
</comment>
<dbReference type="NCBIfam" id="NF003671">
    <property type="entry name" value="PRK05294.1"/>
    <property type="match status" value="1"/>
</dbReference>
<feature type="binding site" evidence="16">
    <location>
        <position position="838"/>
    </location>
    <ligand>
        <name>Mg(2+)</name>
        <dbReference type="ChEBI" id="CHEBI:18420"/>
        <label>3</label>
    </ligand>
</feature>
<feature type="binding site" evidence="16">
    <location>
        <position position="298"/>
    </location>
    <ligand>
        <name>ATP</name>
        <dbReference type="ChEBI" id="CHEBI:30616"/>
        <label>1</label>
    </ligand>
</feature>
<feature type="binding site" evidence="16">
    <location>
        <position position="826"/>
    </location>
    <ligand>
        <name>Mn(2+)</name>
        <dbReference type="ChEBI" id="CHEBI:29035"/>
        <label>3</label>
    </ligand>
</feature>
<feature type="binding site" evidence="16">
    <location>
        <position position="284"/>
    </location>
    <ligand>
        <name>Mn(2+)</name>
        <dbReference type="ChEBI" id="CHEBI:29035"/>
        <label>1</label>
    </ligand>
</feature>
<feature type="binding site" evidence="16">
    <location>
        <position position="242"/>
    </location>
    <ligand>
        <name>ATP</name>
        <dbReference type="ChEBI" id="CHEBI:30616"/>
        <label>1</label>
    </ligand>
</feature>
<dbReference type="SUPFAM" id="SSF48108">
    <property type="entry name" value="Carbamoyl phosphate synthetase, large subunit connection domain"/>
    <property type="match status" value="1"/>
</dbReference>
<dbReference type="EC" id="6.3.5.5" evidence="16"/>
<comment type="function">
    <text evidence="16">Large subunit of the glutamine-dependent carbamoyl phosphate synthetase (CPSase). CPSase catalyzes the formation of carbamoyl phosphate from the ammonia moiety of glutamine, carbonate, and phosphate donated by ATP, constituting the first step of 2 biosynthetic pathways, one leading to arginine and/or urea and the other to pyrimidine nucleotides. The large subunit (synthetase) binds the substrates ammonia (free or transferred from glutamine from the small subunit), hydrogencarbonate and ATP and carries out an ATP-coupled ligase reaction, activating hydrogencarbonate by forming carboxy phosphate which reacts with ammonia to form carbamoyl phosphate.</text>
</comment>
<comment type="pathway">
    <text evidence="16">Pyrimidine metabolism; UMP biosynthesis via de novo pathway; (S)-dihydroorotate from bicarbonate: step 1/3.</text>
</comment>
<accession>A0A9D2MXK0</accession>
<dbReference type="GO" id="GO:0005524">
    <property type="term" value="F:ATP binding"/>
    <property type="evidence" value="ECO:0007669"/>
    <property type="project" value="UniProtKB-UniRule"/>
</dbReference>
<evidence type="ECO:0000256" key="6">
    <source>
        <dbReference type="ARBA" id="ARBA00022605"/>
    </source>
</evidence>
<dbReference type="PROSITE" id="PS50975">
    <property type="entry name" value="ATP_GRASP"/>
    <property type="match status" value="2"/>
</dbReference>
<feature type="binding site" evidence="16">
    <location>
        <position position="210"/>
    </location>
    <ligand>
        <name>ATP</name>
        <dbReference type="ChEBI" id="CHEBI:30616"/>
        <label>1</label>
    </ligand>
</feature>
<dbReference type="FunFam" id="3.30.470.20:FF:000026">
    <property type="entry name" value="Carbamoyl-phosphate synthase large chain"/>
    <property type="match status" value="1"/>
</dbReference>
<comment type="cofactor">
    <cofactor evidence="16">
        <name>Mg(2+)</name>
        <dbReference type="ChEBI" id="CHEBI:18420"/>
    </cofactor>
    <cofactor evidence="16">
        <name>Mn(2+)</name>
        <dbReference type="ChEBI" id="CHEBI:29035"/>
    </cofactor>
    <text evidence="16">Binds 4 Mg(2+) or Mn(2+) ions per subunit.</text>
</comment>
<feature type="binding site" evidence="16">
    <location>
        <position position="129"/>
    </location>
    <ligand>
        <name>ATP</name>
        <dbReference type="ChEBI" id="CHEBI:30616"/>
        <label>1</label>
    </ligand>
</feature>
<evidence type="ECO:0000259" key="18">
    <source>
        <dbReference type="PROSITE" id="PS51855"/>
    </source>
</evidence>
<dbReference type="Pfam" id="PF02142">
    <property type="entry name" value="MGS"/>
    <property type="match status" value="1"/>
</dbReference>
<feature type="binding site" evidence="16">
    <location>
        <position position="826"/>
    </location>
    <ligand>
        <name>Mg(2+)</name>
        <dbReference type="ChEBI" id="CHEBI:18420"/>
        <label>3</label>
    </ligand>
</feature>
<evidence type="ECO:0000256" key="7">
    <source>
        <dbReference type="ARBA" id="ARBA00022723"/>
    </source>
</evidence>
<evidence type="ECO:0000259" key="17">
    <source>
        <dbReference type="PROSITE" id="PS50975"/>
    </source>
</evidence>
<feature type="binding site" evidence="16">
    <location>
        <position position="713"/>
    </location>
    <ligand>
        <name>ATP</name>
        <dbReference type="ChEBI" id="CHEBI:30616"/>
        <label>2</label>
    </ligand>
</feature>
<dbReference type="NCBIfam" id="TIGR01369">
    <property type="entry name" value="CPSaseII_lrg"/>
    <property type="match status" value="1"/>
</dbReference>
<feature type="binding site" evidence="16">
    <location>
        <position position="298"/>
    </location>
    <ligand>
        <name>Mg(2+)</name>
        <dbReference type="ChEBI" id="CHEBI:18420"/>
        <label>1</label>
    </ligand>
</feature>
<dbReference type="Gene3D" id="3.30.470.20">
    <property type="entry name" value="ATP-grasp fold, B domain"/>
    <property type="match status" value="2"/>
</dbReference>
<feature type="domain" description="ATP-grasp" evidence="17">
    <location>
        <begin position="133"/>
        <end position="327"/>
    </location>
</feature>
<keyword evidence="12 16" id="KW-0665">Pyrimidine biosynthesis</keyword>
<feature type="binding site" evidence="16">
    <location>
        <position position="176"/>
    </location>
    <ligand>
        <name>ATP</name>
        <dbReference type="ChEBI" id="CHEBI:30616"/>
        <label>1</label>
    </ligand>
</feature>
<feature type="binding site" evidence="16">
    <location>
        <position position="175"/>
    </location>
    <ligand>
        <name>ATP</name>
        <dbReference type="ChEBI" id="CHEBI:30616"/>
        <label>1</label>
    </ligand>
</feature>
<dbReference type="Gene3D" id="1.10.1030.10">
    <property type="entry name" value="Carbamoyl-phosphate synthetase, large subunit oligomerisation domain"/>
    <property type="match status" value="1"/>
</dbReference>
<dbReference type="GO" id="GO:0005737">
    <property type="term" value="C:cytoplasm"/>
    <property type="evidence" value="ECO:0007669"/>
    <property type="project" value="TreeGrafter"/>
</dbReference>
<feature type="binding site" evidence="16">
    <location>
        <position position="838"/>
    </location>
    <ligand>
        <name>Mn(2+)</name>
        <dbReference type="ChEBI" id="CHEBI:29035"/>
        <label>4</label>
    </ligand>
</feature>
<evidence type="ECO:0000256" key="16">
    <source>
        <dbReference type="HAMAP-Rule" id="MF_01210"/>
    </source>
</evidence>
<protein>
    <recommendedName>
        <fullName evidence="16">Carbamoyl phosphate synthase large chain</fullName>
        <ecNumber evidence="16">6.3.4.16</ecNumber>
        <ecNumber evidence="16">6.3.5.5</ecNumber>
    </recommendedName>
    <alternativeName>
        <fullName evidence="16">Carbamoyl phosphate synthetase ammonia chain</fullName>
    </alternativeName>
</protein>
<feature type="binding site" evidence="16">
    <location>
        <position position="215"/>
    </location>
    <ligand>
        <name>ATP</name>
        <dbReference type="ChEBI" id="CHEBI:30616"/>
        <label>1</label>
    </ligand>
</feature>
<dbReference type="SUPFAM" id="SSF52440">
    <property type="entry name" value="PreATP-grasp domain"/>
    <property type="match status" value="2"/>
</dbReference>
<evidence type="ECO:0000256" key="1">
    <source>
        <dbReference type="ARBA" id="ARBA00001936"/>
    </source>
</evidence>
<dbReference type="GO" id="GO:0004088">
    <property type="term" value="F:carbamoyl-phosphate synthase (glutamine-hydrolyzing) activity"/>
    <property type="evidence" value="ECO:0007669"/>
    <property type="project" value="UniProtKB-UniRule"/>
</dbReference>
<dbReference type="SUPFAM" id="SSF52335">
    <property type="entry name" value="Methylglyoxal synthase-like"/>
    <property type="match status" value="1"/>
</dbReference>
<feature type="binding site" evidence="16">
    <location>
        <position position="169"/>
    </location>
    <ligand>
        <name>ATP</name>
        <dbReference type="ChEBI" id="CHEBI:30616"/>
        <label>1</label>
    </ligand>
</feature>
<dbReference type="SUPFAM" id="SSF56059">
    <property type="entry name" value="Glutathione synthetase ATP-binding domain-like"/>
    <property type="match status" value="2"/>
</dbReference>
<evidence type="ECO:0000256" key="13">
    <source>
        <dbReference type="ARBA" id="ARBA00023211"/>
    </source>
</evidence>
<keyword evidence="11" id="KW-0460">Magnesium</keyword>
<dbReference type="SMART" id="SM01096">
    <property type="entry name" value="CPSase_L_D3"/>
    <property type="match status" value="1"/>
</dbReference>
<feature type="binding site" evidence="16">
    <location>
        <position position="243"/>
    </location>
    <ligand>
        <name>ATP</name>
        <dbReference type="ChEBI" id="CHEBI:30616"/>
        <label>1</label>
    </ligand>
</feature>
<dbReference type="InterPro" id="IPR005480">
    <property type="entry name" value="CPSase_lsu_oligo"/>
</dbReference>
<comment type="cofactor">
    <cofactor evidence="1">
        <name>Mn(2+)</name>
        <dbReference type="ChEBI" id="CHEBI:29035"/>
    </cofactor>
</comment>
<evidence type="ECO:0000256" key="11">
    <source>
        <dbReference type="ARBA" id="ARBA00022842"/>
    </source>
</evidence>
<dbReference type="CDD" id="cd01424">
    <property type="entry name" value="MGS_CPS_II"/>
    <property type="match status" value="1"/>
</dbReference>
<keyword evidence="6 16" id="KW-0028">Amino-acid biosynthesis</keyword>
<dbReference type="PANTHER" id="PTHR11405">
    <property type="entry name" value="CARBAMOYLTRANSFERASE FAMILY MEMBER"/>
    <property type="match status" value="1"/>
</dbReference>
<feature type="binding site" evidence="16">
    <location>
        <position position="826"/>
    </location>
    <ligand>
        <name>ATP</name>
        <dbReference type="ChEBI" id="CHEBI:30616"/>
        <label>2</label>
    </ligand>
</feature>
<feature type="binding site" evidence="16">
    <location>
        <position position="840"/>
    </location>
    <ligand>
        <name>Mg(2+)</name>
        <dbReference type="ChEBI" id="CHEBI:18420"/>
        <label>4</label>
    </ligand>
</feature>
<keyword evidence="10 16" id="KW-0067">ATP-binding</keyword>